<keyword evidence="2" id="KW-1185">Reference proteome</keyword>
<name>A0ABV2I622_9HYPH</name>
<protein>
    <submittedName>
        <fullName evidence="1">Arginine utilization protein RocB</fullName>
    </submittedName>
</protein>
<evidence type="ECO:0000313" key="2">
    <source>
        <dbReference type="Proteomes" id="UP001549036"/>
    </source>
</evidence>
<dbReference type="RefSeq" id="WP_354418314.1">
    <property type="nucleotide sequence ID" value="NZ_JBEPLM010000034.1"/>
</dbReference>
<dbReference type="EMBL" id="JBEPLM010000034">
    <property type="protein sequence ID" value="MET3597933.1"/>
    <property type="molecule type" value="Genomic_DNA"/>
</dbReference>
<proteinExistence type="predicted"/>
<dbReference type="Proteomes" id="UP001549036">
    <property type="component" value="Unassembled WGS sequence"/>
</dbReference>
<comment type="caution">
    <text evidence="1">The sequence shown here is derived from an EMBL/GenBank/DDBJ whole genome shotgun (WGS) entry which is preliminary data.</text>
</comment>
<accession>A0ABV2I622</accession>
<organism evidence="1 2">
    <name type="scientific">Mesorhizobium shonense</name>
    <dbReference type="NCBI Taxonomy" id="1209948"/>
    <lineage>
        <taxon>Bacteria</taxon>
        <taxon>Pseudomonadati</taxon>
        <taxon>Pseudomonadota</taxon>
        <taxon>Alphaproteobacteria</taxon>
        <taxon>Hyphomicrobiales</taxon>
        <taxon>Phyllobacteriaceae</taxon>
        <taxon>Mesorhizobium</taxon>
    </lineage>
</organism>
<reference evidence="1 2" key="1">
    <citation type="submission" date="2024-06" db="EMBL/GenBank/DDBJ databases">
        <title>Genomic Encyclopedia of Type Strains, Phase IV (KMG-IV): sequencing the most valuable type-strain genomes for metagenomic binning, comparative biology and taxonomic classification.</title>
        <authorList>
            <person name="Goeker M."/>
        </authorList>
    </citation>
    <scope>NUCLEOTIDE SEQUENCE [LARGE SCALE GENOMIC DNA]</scope>
    <source>
        <strain evidence="1 2">DSM 29846</strain>
    </source>
</reference>
<evidence type="ECO:0000313" key="1">
    <source>
        <dbReference type="EMBL" id="MET3597933.1"/>
    </source>
</evidence>
<sequence>MHWSAGIRRTQAIPSRGVSAQLIASEITRAIEGNPELCDRAGGEVSPPPFCLEAKDLRGGYEVTTPERVWVAFDWLSHHWSAKDLLISFERSVTDAASEAASCFNYRAQAYGAMLGTAQSALVPAAEIISLLSWPIAFAP</sequence>
<gene>
    <name evidence="1" type="ORF">ABID26_007360</name>
</gene>